<accession>A0A2P6NCE0</accession>
<keyword evidence="2" id="KW-1185">Reference proteome</keyword>
<dbReference type="AlphaFoldDB" id="A0A2P6NCE0"/>
<dbReference type="Proteomes" id="UP000241769">
    <property type="component" value="Unassembled WGS sequence"/>
</dbReference>
<gene>
    <name evidence="1" type="ORF">PROFUN_01143</name>
</gene>
<evidence type="ECO:0000313" key="2">
    <source>
        <dbReference type="Proteomes" id="UP000241769"/>
    </source>
</evidence>
<proteinExistence type="predicted"/>
<dbReference type="InParanoid" id="A0A2P6NCE0"/>
<dbReference type="EMBL" id="MDYQ01000121">
    <property type="protein sequence ID" value="PRP81636.1"/>
    <property type="molecule type" value="Genomic_DNA"/>
</dbReference>
<comment type="caution">
    <text evidence="1">The sequence shown here is derived from an EMBL/GenBank/DDBJ whole genome shotgun (WGS) entry which is preliminary data.</text>
</comment>
<organism evidence="1 2">
    <name type="scientific">Planoprotostelium fungivorum</name>
    <dbReference type="NCBI Taxonomy" id="1890364"/>
    <lineage>
        <taxon>Eukaryota</taxon>
        <taxon>Amoebozoa</taxon>
        <taxon>Evosea</taxon>
        <taxon>Variosea</taxon>
        <taxon>Cavosteliida</taxon>
        <taxon>Cavosteliaceae</taxon>
        <taxon>Planoprotostelium</taxon>
    </lineage>
</organism>
<reference evidence="1 2" key="1">
    <citation type="journal article" date="2018" name="Genome Biol. Evol.">
        <title>Multiple Roots of Fruiting Body Formation in Amoebozoa.</title>
        <authorList>
            <person name="Hillmann F."/>
            <person name="Forbes G."/>
            <person name="Novohradska S."/>
            <person name="Ferling I."/>
            <person name="Riege K."/>
            <person name="Groth M."/>
            <person name="Westermann M."/>
            <person name="Marz M."/>
            <person name="Spaller T."/>
            <person name="Winckler T."/>
            <person name="Schaap P."/>
            <person name="Glockner G."/>
        </authorList>
    </citation>
    <scope>NUCLEOTIDE SEQUENCE [LARGE SCALE GENOMIC DNA]</scope>
    <source>
        <strain evidence="1 2">Jena</strain>
    </source>
</reference>
<sequence length="47" mass="5207">MTLKEHLVPQQKVSLVRPHSKDICDIGQQKPNANQKCLRIPGDSTPG</sequence>
<name>A0A2P6NCE0_9EUKA</name>
<protein>
    <submittedName>
        <fullName evidence="1">Uncharacterized protein</fullName>
    </submittedName>
</protein>
<evidence type="ECO:0000313" key="1">
    <source>
        <dbReference type="EMBL" id="PRP81636.1"/>
    </source>
</evidence>